<comment type="caution">
    <text evidence="1">The sequence shown here is derived from an EMBL/GenBank/DDBJ whole genome shotgun (WGS) entry which is preliminary data.</text>
</comment>
<name>A0A2J8AJC9_9CHLO</name>
<dbReference type="AlphaFoldDB" id="A0A2J8AJC9"/>
<feature type="non-terminal residue" evidence="1">
    <location>
        <position position="108"/>
    </location>
</feature>
<gene>
    <name evidence="1" type="ORF">TSOC_000411</name>
</gene>
<reference evidence="1 2" key="1">
    <citation type="journal article" date="2017" name="Mol. Biol. Evol.">
        <title>The 4-celled Tetrabaena socialis nuclear genome reveals the essential components for genetic control of cell number at the origin of multicellularity in the volvocine lineage.</title>
        <authorList>
            <person name="Featherston J."/>
            <person name="Arakaki Y."/>
            <person name="Hanschen E.R."/>
            <person name="Ferris P.J."/>
            <person name="Michod R.E."/>
            <person name="Olson B.J.S.C."/>
            <person name="Nozaki H."/>
            <person name="Durand P.M."/>
        </authorList>
    </citation>
    <scope>NUCLEOTIDE SEQUENCE [LARGE SCALE GENOMIC DNA]</scope>
    <source>
        <strain evidence="1 2">NIES-571</strain>
    </source>
</reference>
<dbReference type="InterPro" id="IPR029052">
    <property type="entry name" value="Metallo-depent_PP-like"/>
</dbReference>
<evidence type="ECO:0008006" key="3">
    <source>
        <dbReference type="Google" id="ProtNLM"/>
    </source>
</evidence>
<organism evidence="1 2">
    <name type="scientific">Tetrabaena socialis</name>
    <dbReference type="NCBI Taxonomy" id="47790"/>
    <lineage>
        <taxon>Eukaryota</taxon>
        <taxon>Viridiplantae</taxon>
        <taxon>Chlorophyta</taxon>
        <taxon>core chlorophytes</taxon>
        <taxon>Chlorophyceae</taxon>
        <taxon>CS clade</taxon>
        <taxon>Chlamydomonadales</taxon>
        <taxon>Tetrabaenaceae</taxon>
        <taxon>Tetrabaena</taxon>
    </lineage>
</organism>
<keyword evidence="2" id="KW-1185">Reference proteome</keyword>
<dbReference type="SUPFAM" id="SSF56300">
    <property type="entry name" value="Metallo-dependent phosphatases"/>
    <property type="match status" value="1"/>
</dbReference>
<dbReference type="EMBL" id="PGGS01000006">
    <property type="protein sequence ID" value="PNH12614.1"/>
    <property type="molecule type" value="Genomic_DNA"/>
</dbReference>
<protein>
    <recommendedName>
        <fullName evidence="3">Calcineurin-like phosphoesterase domain-containing protein</fullName>
    </recommendedName>
</protein>
<dbReference type="Proteomes" id="UP000236333">
    <property type="component" value="Unassembled WGS sequence"/>
</dbReference>
<accession>A0A2J8AJC9</accession>
<sequence length="108" mass="11556">MFADAETRFGAMRRVGIRAARPEHQQPLGQLQSGCAGGPPPCPGAGRVVQLGDLGHSKHAPGSRKCFEYAREYISGFGVPYALITGNHDLEGVNDFESDEDALAAWSQ</sequence>
<evidence type="ECO:0000313" key="1">
    <source>
        <dbReference type="EMBL" id="PNH12614.1"/>
    </source>
</evidence>
<dbReference type="OrthoDB" id="10260867at2759"/>
<proteinExistence type="predicted"/>
<evidence type="ECO:0000313" key="2">
    <source>
        <dbReference type="Proteomes" id="UP000236333"/>
    </source>
</evidence>